<dbReference type="AlphaFoldDB" id="A0A9P4XW77"/>
<dbReference type="PROSITE" id="PS51164">
    <property type="entry name" value="CBM1_2"/>
    <property type="match status" value="1"/>
</dbReference>
<dbReference type="EMBL" id="MU032351">
    <property type="protein sequence ID" value="KAF3762046.1"/>
    <property type="molecule type" value="Genomic_DNA"/>
</dbReference>
<dbReference type="InterPro" id="IPR035971">
    <property type="entry name" value="CBD_sf"/>
</dbReference>
<keyword evidence="2" id="KW-0378">Hydrolase</keyword>
<dbReference type="PROSITE" id="PS00562">
    <property type="entry name" value="CBM1_1"/>
    <property type="match status" value="1"/>
</dbReference>
<evidence type="ECO:0000256" key="3">
    <source>
        <dbReference type="ARBA" id="ARBA00023157"/>
    </source>
</evidence>
<feature type="chain" id="PRO_5040483429" evidence="4">
    <location>
        <begin position="22"/>
        <end position="291"/>
    </location>
</feature>
<feature type="domain" description="CBM1" evidence="5">
    <location>
        <begin position="256"/>
        <end position="291"/>
    </location>
</feature>
<keyword evidence="7" id="KW-1185">Reference proteome</keyword>
<dbReference type="InterPro" id="IPR000675">
    <property type="entry name" value="Cutinase/axe"/>
</dbReference>
<dbReference type="GO" id="GO:0030248">
    <property type="term" value="F:cellulose binding"/>
    <property type="evidence" value="ECO:0007669"/>
    <property type="project" value="InterPro"/>
</dbReference>
<dbReference type="GO" id="GO:0005576">
    <property type="term" value="C:extracellular region"/>
    <property type="evidence" value="ECO:0007669"/>
    <property type="project" value="InterPro"/>
</dbReference>
<name>A0A9P4XW77_CRYP1</name>
<dbReference type="GeneID" id="63834851"/>
<evidence type="ECO:0000259" key="5">
    <source>
        <dbReference type="PROSITE" id="PS51164"/>
    </source>
</evidence>
<feature type="signal peptide" evidence="4">
    <location>
        <begin position="1"/>
        <end position="21"/>
    </location>
</feature>
<dbReference type="RefSeq" id="XP_040773025.1">
    <property type="nucleotide sequence ID" value="XM_040917722.1"/>
</dbReference>
<dbReference type="GO" id="GO:0005975">
    <property type="term" value="P:carbohydrate metabolic process"/>
    <property type="evidence" value="ECO:0007669"/>
    <property type="project" value="InterPro"/>
</dbReference>
<evidence type="ECO:0000256" key="4">
    <source>
        <dbReference type="SAM" id="SignalP"/>
    </source>
</evidence>
<keyword evidence="3" id="KW-1015">Disulfide bond</keyword>
<proteinExistence type="predicted"/>
<dbReference type="InterPro" id="IPR029058">
    <property type="entry name" value="AB_hydrolase_fold"/>
</dbReference>
<dbReference type="InterPro" id="IPR000254">
    <property type="entry name" value="CBD"/>
</dbReference>
<evidence type="ECO:0000256" key="2">
    <source>
        <dbReference type="ARBA" id="ARBA00022801"/>
    </source>
</evidence>
<dbReference type="SUPFAM" id="SSF53474">
    <property type="entry name" value="alpha/beta-Hydrolases"/>
    <property type="match status" value="1"/>
</dbReference>
<gene>
    <name evidence="6" type="ORF">M406DRAFT_265303</name>
</gene>
<dbReference type="PANTHER" id="PTHR33630:SF13">
    <property type="entry name" value="ACETYLXYLAN ESTERASE"/>
    <property type="match status" value="1"/>
</dbReference>
<dbReference type="Pfam" id="PF01083">
    <property type="entry name" value="Cutinase"/>
    <property type="match status" value="1"/>
</dbReference>
<sequence>MTPKQTALLLLSTYYSLLSNASPIDPEKRVTCSSIHIFGARETTASAGYGSSITVVDEILNAYPGSTAEAIVYPACGGQASCGDVSYSESLIEGTAAAAAAVNAYNEACPSAELVLVGYSQGAEIFDNAFCGGGDPNQGLTSTAIPISTAALAQIKAVILQGDPEYVYGLSYDVGSCTAGGFDARSSSFVCAGAAKIQSYCDATDPYCCNGDDLSTHEGYGAEYGAAALAFVESKLGSGTVTTTAPATASTTPVTGCSALYGQCGGIGWTGATCCSSGACEVSNSYYSQCL</sequence>
<keyword evidence="1 4" id="KW-0732">Signal</keyword>
<dbReference type="Pfam" id="PF00734">
    <property type="entry name" value="CBM_1"/>
    <property type="match status" value="1"/>
</dbReference>
<dbReference type="OrthoDB" id="6020543at2759"/>
<dbReference type="SUPFAM" id="SSF57180">
    <property type="entry name" value="Cellulose-binding domain"/>
    <property type="match status" value="1"/>
</dbReference>
<dbReference type="GO" id="GO:0052689">
    <property type="term" value="F:carboxylic ester hydrolase activity"/>
    <property type="evidence" value="ECO:0007669"/>
    <property type="project" value="UniProtKB-ARBA"/>
</dbReference>
<evidence type="ECO:0000256" key="1">
    <source>
        <dbReference type="ARBA" id="ARBA00022729"/>
    </source>
</evidence>
<dbReference type="Proteomes" id="UP000803844">
    <property type="component" value="Unassembled WGS sequence"/>
</dbReference>
<dbReference type="SMART" id="SM00236">
    <property type="entry name" value="fCBD"/>
    <property type="match status" value="1"/>
</dbReference>
<dbReference type="SMART" id="SM01110">
    <property type="entry name" value="Cutinase"/>
    <property type="match status" value="1"/>
</dbReference>
<dbReference type="PANTHER" id="PTHR33630">
    <property type="entry name" value="CUTINASE RV1984C-RELATED-RELATED"/>
    <property type="match status" value="1"/>
</dbReference>
<comment type="caution">
    <text evidence="6">The sequence shown here is derived from an EMBL/GenBank/DDBJ whole genome shotgun (WGS) entry which is preliminary data.</text>
</comment>
<reference evidence="6" key="1">
    <citation type="journal article" date="2020" name="Phytopathology">
        <title>Genome sequence of the chestnut blight fungus Cryphonectria parasitica EP155: A fundamental resource for an archetypical invasive plant pathogen.</title>
        <authorList>
            <person name="Crouch J.A."/>
            <person name="Dawe A."/>
            <person name="Aerts A."/>
            <person name="Barry K."/>
            <person name="Churchill A.C.L."/>
            <person name="Grimwood J."/>
            <person name="Hillman B."/>
            <person name="Milgroom M.G."/>
            <person name="Pangilinan J."/>
            <person name="Smith M."/>
            <person name="Salamov A."/>
            <person name="Schmutz J."/>
            <person name="Yadav J."/>
            <person name="Grigoriev I.V."/>
            <person name="Nuss D."/>
        </authorList>
    </citation>
    <scope>NUCLEOTIDE SEQUENCE</scope>
    <source>
        <strain evidence="6">EP155</strain>
    </source>
</reference>
<protein>
    <submittedName>
        <fullName evidence="6">Carbohydrate esterase family 5 /Carbohydrate-binding module family 1</fullName>
    </submittedName>
</protein>
<accession>A0A9P4XW77</accession>
<evidence type="ECO:0000313" key="6">
    <source>
        <dbReference type="EMBL" id="KAF3762046.1"/>
    </source>
</evidence>
<dbReference type="Gene3D" id="3.40.50.1820">
    <property type="entry name" value="alpha/beta hydrolase"/>
    <property type="match status" value="1"/>
</dbReference>
<evidence type="ECO:0000313" key="7">
    <source>
        <dbReference type="Proteomes" id="UP000803844"/>
    </source>
</evidence>
<organism evidence="6 7">
    <name type="scientific">Cryphonectria parasitica (strain ATCC 38755 / EP155)</name>
    <dbReference type="NCBI Taxonomy" id="660469"/>
    <lineage>
        <taxon>Eukaryota</taxon>
        <taxon>Fungi</taxon>
        <taxon>Dikarya</taxon>
        <taxon>Ascomycota</taxon>
        <taxon>Pezizomycotina</taxon>
        <taxon>Sordariomycetes</taxon>
        <taxon>Sordariomycetidae</taxon>
        <taxon>Diaporthales</taxon>
        <taxon>Cryphonectriaceae</taxon>
        <taxon>Cryphonectria-Endothia species complex</taxon>
        <taxon>Cryphonectria</taxon>
    </lineage>
</organism>